<gene>
    <name evidence="3" type="ORF">CHS0354_041119</name>
</gene>
<dbReference type="InterPro" id="IPR011993">
    <property type="entry name" value="PH-like_dom_sf"/>
</dbReference>
<keyword evidence="4" id="KW-1185">Reference proteome</keyword>
<feature type="region of interest" description="Disordered" evidence="1">
    <location>
        <begin position="605"/>
        <end position="630"/>
    </location>
</feature>
<organism evidence="3 4">
    <name type="scientific">Potamilus streckersoni</name>
    <dbReference type="NCBI Taxonomy" id="2493646"/>
    <lineage>
        <taxon>Eukaryota</taxon>
        <taxon>Metazoa</taxon>
        <taxon>Spiralia</taxon>
        <taxon>Lophotrochozoa</taxon>
        <taxon>Mollusca</taxon>
        <taxon>Bivalvia</taxon>
        <taxon>Autobranchia</taxon>
        <taxon>Heteroconchia</taxon>
        <taxon>Palaeoheterodonta</taxon>
        <taxon>Unionida</taxon>
        <taxon>Unionoidea</taxon>
        <taxon>Unionidae</taxon>
        <taxon>Ambleminae</taxon>
        <taxon>Lampsilini</taxon>
        <taxon>Potamilus</taxon>
    </lineage>
</organism>
<dbReference type="Proteomes" id="UP001195483">
    <property type="component" value="Unassembled WGS sequence"/>
</dbReference>
<dbReference type="Pfam" id="PF12773">
    <property type="entry name" value="DZR"/>
    <property type="match status" value="1"/>
</dbReference>
<dbReference type="GO" id="GO:0005737">
    <property type="term" value="C:cytoplasm"/>
    <property type="evidence" value="ECO:0007669"/>
    <property type="project" value="TreeGrafter"/>
</dbReference>
<feature type="compositionally biased region" description="Basic and acidic residues" evidence="1">
    <location>
        <begin position="344"/>
        <end position="356"/>
    </location>
</feature>
<feature type="compositionally biased region" description="Polar residues" evidence="1">
    <location>
        <begin position="538"/>
        <end position="556"/>
    </location>
</feature>
<feature type="compositionally biased region" description="Polar residues" evidence="1">
    <location>
        <begin position="655"/>
        <end position="664"/>
    </location>
</feature>
<feature type="compositionally biased region" description="Polar residues" evidence="1">
    <location>
        <begin position="200"/>
        <end position="210"/>
    </location>
</feature>
<dbReference type="InterPro" id="IPR002404">
    <property type="entry name" value="IRS_PTB"/>
</dbReference>
<dbReference type="SUPFAM" id="SSF50729">
    <property type="entry name" value="PH domain-like"/>
    <property type="match status" value="3"/>
</dbReference>
<dbReference type="Gene3D" id="2.30.29.30">
    <property type="entry name" value="Pleckstrin-homology domain (PH domain)/Phosphotyrosine-binding domain (PTB)"/>
    <property type="match status" value="3"/>
</dbReference>
<proteinExistence type="predicted"/>
<feature type="region of interest" description="Disordered" evidence="1">
    <location>
        <begin position="496"/>
        <end position="570"/>
    </location>
</feature>
<reference evidence="3" key="3">
    <citation type="submission" date="2023-05" db="EMBL/GenBank/DDBJ databases">
        <authorList>
            <person name="Smith C.H."/>
        </authorList>
    </citation>
    <scope>NUCLEOTIDE SEQUENCE</scope>
    <source>
        <strain evidence="3">CHS0354</strain>
        <tissue evidence="3">Mantle</tissue>
    </source>
</reference>
<dbReference type="SMART" id="SM01244">
    <property type="entry name" value="IRS"/>
    <property type="match status" value="3"/>
</dbReference>
<sequence length="715" mass="80629">MIINCFHCSSKIDDSCKFCYQCGNPPQSKICSKCKAQCSQDFKFCPQCGTPVSVTTGPSRQAMSFCFDITIEENDAAKRCHLKGKYVIHVIDTSIDLLDSRQNVVYSWPSAYVRRYGVDNNNNMFVIDVGRQSDSGEGQFRFWTRKAQEIHDLIRCRFTQSHNHIPTFDPILTQGAANQQRSSILDESERSIQIPRREQSTASSSTTDGVDNSLKVMGSCFDITIEENDSAKRCHLKGKYVIYVSATGICLLDSRHNAIYSWPYAYIRRYGVEYNQNVFVIEVGRKCDSGEGHFRFRTYKAQEIQDLIQCHSIKLLKSHSSIPTVAPIHGQEVVNRQGSTTSDESERSIQLPKREQSTVSSCTTDGTNNSLGALSHCFDITINENDAAKRCHLKGNYIIHLSAIGIGLLDARQNVVCSWPYAYIRRYGVDNNKNMLVIDVGRKSDSGEGQFRFQTCKAQVIHDLIYGHSIKLLESHNHILTVAPFLTQDVASRQRPSILEESEKSLHSQKNHQRAVSSFSIDGTDNSLRGTKSDDRNISQSCGKSSITVNNPQQLYSEPIEPGESGHPLVLPEENTFRQEALKKFGVEKIYKENYMNIKSTWEVQRQADDGPPLPPRPSNSDDDDDDSTYAGLCSYYNELKFERKALENWKIKRASQSHGTATGLNDPLSEQRYDNLRKGSETEMAEDQDVDKGISEEDGHELVNPKRSEPKPLL</sequence>
<feature type="compositionally biased region" description="Basic and acidic residues" evidence="1">
    <location>
        <begin position="187"/>
        <end position="199"/>
    </location>
</feature>
<feature type="region of interest" description="Disordered" evidence="1">
    <location>
        <begin position="186"/>
        <end position="210"/>
    </location>
</feature>
<dbReference type="GO" id="GO:0007169">
    <property type="term" value="P:cell surface receptor protein tyrosine kinase signaling pathway"/>
    <property type="evidence" value="ECO:0007669"/>
    <property type="project" value="TreeGrafter"/>
</dbReference>
<reference evidence="3" key="2">
    <citation type="journal article" date="2021" name="Genome Biol. Evol.">
        <title>Developing a high-quality reference genome for a parasitic bivalve with doubly uniparental inheritance (Bivalvia: Unionida).</title>
        <authorList>
            <person name="Smith C.H."/>
        </authorList>
    </citation>
    <scope>NUCLEOTIDE SEQUENCE</scope>
    <source>
        <strain evidence="3">CHS0354</strain>
        <tissue evidence="3">Mantle</tissue>
    </source>
</reference>
<name>A0AAE0SDS4_9BIVA</name>
<comment type="caution">
    <text evidence="3">The sequence shown here is derived from an EMBL/GenBank/DDBJ whole genome shotgun (WGS) entry which is preliminary data.</text>
</comment>
<feature type="domain" description="IRS-type PTB" evidence="2">
    <location>
        <begin position="374"/>
        <end position="479"/>
    </location>
</feature>
<feature type="compositionally biased region" description="Polar residues" evidence="1">
    <location>
        <begin position="514"/>
        <end position="530"/>
    </location>
</feature>
<feature type="domain" description="IRS-type PTB" evidence="2">
    <location>
        <begin position="217"/>
        <end position="322"/>
    </location>
</feature>
<reference evidence="3" key="1">
    <citation type="journal article" date="2021" name="Genome Biol. Evol.">
        <title>A High-Quality Reference Genome for a Parasitic Bivalve with Doubly Uniparental Inheritance (Bivalvia: Unionida).</title>
        <authorList>
            <person name="Smith C.H."/>
        </authorList>
    </citation>
    <scope>NUCLEOTIDE SEQUENCE</scope>
    <source>
        <strain evidence="3">CHS0354</strain>
    </source>
</reference>
<evidence type="ECO:0000259" key="2">
    <source>
        <dbReference type="PROSITE" id="PS51064"/>
    </source>
</evidence>
<dbReference type="PANTHER" id="PTHR21258:SF62">
    <property type="entry name" value="INSULIN RECEPTOR SUBSTRATE 1"/>
    <property type="match status" value="1"/>
</dbReference>
<dbReference type="InterPro" id="IPR025874">
    <property type="entry name" value="DZR"/>
</dbReference>
<accession>A0AAE0SDS4</accession>
<feature type="region of interest" description="Disordered" evidence="1">
    <location>
        <begin position="333"/>
        <end position="363"/>
    </location>
</feature>
<dbReference type="SMART" id="SM00310">
    <property type="entry name" value="PTBI"/>
    <property type="match status" value="3"/>
</dbReference>
<evidence type="ECO:0000313" key="4">
    <source>
        <dbReference type="Proteomes" id="UP001195483"/>
    </source>
</evidence>
<feature type="domain" description="IRS-type PTB" evidence="2">
    <location>
        <begin position="63"/>
        <end position="168"/>
    </location>
</feature>
<evidence type="ECO:0000256" key="1">
    <source>
        <dbReference type="SAM" id="MobiDB-lite"/>
    </source>
</evidence>
<feature type="compositionally biased region" description="Basic and acidic residues" evidence="1">
    <location>
        <begin position="691"/>
        <end position="715"/>
    </location>
</feature>
<evidence type="ECO:0000313" key="3">
    <source>
        <dbReference type="EMBL" id="KAK3590076.1"/>
    </source>
</evidence>
<dbReference type="InterPro" id="IPR050996">
    <property type="entry name" value="Docking_Protein_DOK"/>
</dbReference>
<dbReference type="PANTHER" id="PTHR21258">
    <property type="entry name" value="DOCKING PROTEIN RELATED"/>
    <property type="match status" value="1"/>
</dbReference>
<protein>
    <recommendedName>
        <fullName evidence="2">IRS-type PTB domain-containing protein</fullName>
    </recommendedName>
</protein>
<dbReference type="AlphaFoldDB" id="A0AAE0SDS4"/>
<feature type="region of interest" description="Disordered" evidence="1">
    <location>
        <begin position="655"/>
        <end position="715"/>
    </location>
</feature>
<dbReference type="PROSITE" id="PS51064">
    <property type="entry name" value="IRS_PTB"/>
    <property type="match status" value="3"/>
</dbReference>
<dbReference type="EMBL" id="JAEAOA010002345">
    <property type="protein sequence ID" value="KAK3590076.1"/>
    <property type="molecule type" value="Genomic_DNA"/>
</dbReference>
<dbReference type="GO" id="GO:0043410">
    <property type="term" value="P:positive regulation of MAPK cascade"/>
    <property type="evidence" value="ECO:0007669"/>
    <property type="project" value="TreeGrafter"/>
</dbReference>
<dbReference type="GO" id="GO:0007265">
    <property type="term" value="P:Ras protein signal transduction"/>
    <property type="evidence" value="ECO:0007669"/>
    <property type="project" value="TreeGrafter"/>
</dbReference>
<dbReference type="Pfam" id="PF02174">
    <property type="entry name" value="IRS"/>
    <property type="match status" value="3"/>
</dbReference>
<feature type="compositionally biased region" description="Basic and acidic residues" evidence="1">
    <location>
        <begin position="670"/>
        <end position="682"/>
    </location>
</feature>